<proteinExistence type="predicted"/>
<organism evidence="1 2">
    <name type="scientific">Agrobacterium tumefaciens</name>
    <dbReference type="NCBI Taxonomy" id="358"/>
    <lineage>
        <taxon>Bacteria</taxon>
        <taxon>Pseudomonadati</taxon>
        <taxon>Pseudomonadota</taxon>
        <taxon>Alphaproteobacteria</taxon>
        <taxon>Hyphomicrobiales</taxon>
        <taxon>Rhizobiaceae</taxon>
        <taxon>Rhizobium/Agrobacterium group</taxon>
        <taxon>Agrobacterium</taxon>
        <taxon>Agrobacterium tumefaciens complex</taxon>
    </lineage>
</organism>
<sequence>MAEIPHVQNPVIAYAKSTGWFVRRVQWIGRVGAPDAVFSKKGAPTIWIEFKDEDSDTTLMQDREHARMLRAGMLVFVVSNAALGKVLLDRYDPDAI</sequence>
<gene>
    <name evidence="1" type="ORF">G6M86_03835</name>
</gene>
<name>A0AAJ4N004_AGRTU</name>
<dbReference type="AlphaFoldDB" id="A0AAJ4N004"/>
<evidence type="ECO:0000313" key="2">
    <source>
        <dbReference type="Proteomes" id="UP000663946"/>
    </source>
</evidence>
<dbReference type="EMBL" id="CP049216">
    <property type="protein sequence ID" value="QTG12428.1"/>
    <property type="molecule type" value="Genomic_DNA"/>
</dbReference>
<dbReference type="Gene3D" id="3.40.1350.10">
    <property type="match status" value="1"/>
</dbReference>
<evidence type="ECO:0008006" key="3">
    <source>
        <dbReference type="Google" id="ProtNLM"/>
    </source>
</evidence>
<protein>
    <recommendedName>
        <fullName evidence="3">VRR-NUC domain-containing protein</fullName>
    </recommendedName>
</protein>
<dbReference type="InterPro" id="IPR011856">
    <property type="entry name" value="tRNA_endonuc-like_dom_sf"/>
</dbReference>
<evidence type="ECO:0000313" key="1">
    <source>
        <dbReference type="EMBL" id="QTG12428.1"/>
    </source>
</evidence>
<reference evidence="1" key="1">
    <citation type="submission" date="2020-02" db="EMBL/GenBank/DDBJ databases">
        <title>Unexpected conservation and global transmission of agrobacterial virulence plasmids.</title>
        <authorList>
            <person name="Weisberg A.J."/>
            <person name="Davis E.W. II"/>
            <person name="Tabima J.R."/>
            <person name="Belcher M.S."/>
            <person name="Miller M."/>
            <person name="Kuo C.-H."/>
            <person name="Loper J.E."/>
            <person name="Grunwald N.J."/>
            <person name="Putnam M.L."/>
            <person name="Chang J.H."/>
        </authorList>
    </citation>
    <scope>NUCLEOTIDE SEQUENCE</scope>
    <source>
        <strain evidence="1">Q15/94</strain>
    </source>
</reference>
<accession>A0AAJ4N004</accession>
<dbReference type="Proteomes" id="UP000663946">
    <property type="component" value="Chromosome 1"/>
</dbReference>
<dbReference type="RefSeq" id="WP_065695174.1">
    <property type="nucleotide sequence ID" value="NZ_CP049216.1"/>
</dbReference>
<dbReference type="GO" id="GO:0003676">
    <property type="term" value="F:nucleic acid binding"/>
    <property type="evidence" value="ECO:0007669"/>
    <property type="project" value="InterPro"/>
</dbReference>